<dbReference type="Pfam" id="PF06271">
    <property type="entry name" value="RDD"/>
    <property type="match status" value="1"/>
</dbReference>
<feature type="transmembrane region" description="Helical" evidence="5">
    <location>
        <begin position="34"/>
        <end position="54"/>
    </location>
</feature>
<evidence type="ECO:0000256" key="1">
    <source>
        <dbReference type="ARBA" id="ARBA00004141"/>
    </source>
</evidence>
<evidence type="ECO:0000256" key="2">
    <source>
        <dbReference type="ARBA" id="ARBA00022692"/>
    </source>
</evidence>
<dbReference type="RefSeq" id="WP_379905897.1">
    <property type="nucleotide sequence ID" value="NZ_JBHULM010000013.1"/>
</dbReference>
<keyword evidence="3 5" id="KW-1133">Transmembrane helix</keyword>
<gene>
    <name evidence="7" type="ORF">ACFSSB_15370</name>
</gene>
<reference evidence="8" key="1">
    <citation type="journal article" date="2019" name="Int. J. Syst. Evol. Microbiol.">
        <title>The Global Catalogue of Microorganisms (GCM) 10K type strain sequencing project: providing services to taxonomists for standard genome sequencing and annotation.</title>
        <authorList>
            <consortium name="The Broad Institute Genomics Platform"/>
            <consortium name="The Broad Institute Genome Sequencing Center for Infectious Disease"/>
            <person name="Wu L."/>
            <person name="Ma J."/>
        </authorList>
    </citation>
    <scope>NUCLEOTIDE SEQUENCE [LARGE SCALE GENOMIC DNA]</scope>
    <source>
        <strain evidence="8">KCTC 42808</strain>
    </source>
</reference>
<proteinExistence type="predicted"/>
<comment type="caution">
    <text evidence="7">The sequence shown here is derived from an EMBL/GenBank/DDBJ whole genome shotgun (WGS) entry which is preliminary data.</text>
</comment>
<feature type="transmembrane region" description="Helical" evidence="5">
    <location>
        <begin position="66"/>
        <end position="84"/>
    </location>
</feature>
<keyword evidence="8" id="KW-1185">Reference proteome</keyword>
<sequence length="193" mass="22073">MTEKHQNSNEISAVGVIKKTVDGNYRLRRIASMLLDHFIMCILIIPPSIILTIISENIGLKMNDGMGFFVFFLIVFIYLNKDFFKGKSPAKRILGYQVINRKTERPATELQCFVRNLTICVAWPLEVIIGFINPQRRIGDFIANTKVVESEKEKLKTIWTDLKNTTLKINFIGILIIGGIYFYGLSLILPNMN</sequence>
<evidence type="ECO:0000256" key="5">
    <source>
        <dbReference type="SAM" id="Phobius"/>
    </source>
</evidence>
<dbReference type="Proteomes" id="UP001597467">
    <property type="component" value="Unassembled WGS sequence"/>
</dbReference>
<feature type="domain" description="RDD" evidence="6">
    <location>
        <begin position="28"/>
        <end position="143"/>
    </location>
</feature>
<evidence type="ECO:0000256" key="4">
    <source>
        <dbReference type="ARBA" id="ARBA00023136"/>
    </source>
</evidence>
<evidence type="ECO:0000313" key="7">
    <source>
        <dbReference type="EMBL" id="MFD2543711.1"/>
    </source>
</evidence>
<keyword evidence="2 5" id="KW-0812">Transmembrane</keyword>
<accession>A0ABW5K7K0</accession>
<keyword evidence="4 5" id="KW-0472">Membrane</keyword>
<organism evidence="7 8">
    <name type="scientific">Lacinutrix gracilariae</name>
    <dbReference type="NCBI Taxonomy" id="1747198"/>
    <lineage>
        <taxon>Bacteria</taxon>
        <taxon>Pseudomonadati</taxon>
        <taxon>Bacteroidota</taxon>
        <taxon>Flavobacteriia</taxon>
        <taxon>Flavobacteriales</taxon>
        <taxon>Flavobacteriaceae</taxon>
        <taxon>Lacinutrix</taxon>
    </lineage>
</organism>
<evidence type="ECO:0000313" key="8">
    <source>
        <dbReference type="Proteomes" id="UP001597467"/>
    </source>
</evidence>
<protein>
    <submittedName>
        <fullName evidence="7">RDD family protein</fullName>
    </submittedName>
</protein>
<evidence type="ECO:0000256" key="3">
    <source>
        <dbReference type="ARBA" id="ARBA00022989"/>
    </source>
</evidence>
<dbReference type="InterPro" id="IPR010432">
    <property type="entry name" value="RDD"/>
</dbReference>
<evidence type="ECO:0000259" key="6">
    <source>
        <dbReference type="Pfam" id="PF06271"/>
    </source>
</evidence>
<name>A0ABW5K7K0_9FLAO</name>
<feature type="transmembrane region" description="Helical" evidence="5">
    <location>
        <begin position="169"/>
        <end position="189"/>
    </location>
</feature>
<dbReference type="EMBL" id="JBHULM010000013">
    <property type="protein sequence ID" value="MFD2543711.1"/>
    <property type="molecule type" value="Genomic_DNA"/>
</dbReference>
<comment type="subcellular location">
    <subcellularLocation>
        <location evidence="1">Membrane</location>
        <topology evidence="1">Multi-pass membrane protein</topology>
    </subcellularLocation>
</comment>